<dbReference type="PROSITE" id="PS51257">
    <property type="entry name" value="PROKAR_LIPOPROTEIN"/>
    <property type="match status" value="1"/>
</dbReference>
<feature type="transmembrane region" description="Helical" evidence="1">
    <location>
        <begin position="31"/>
        <end position="52"/>
    </location>
</feature>
<dbReference type="AlphaFoldDB" id="A0A6L5T7B6"/>
<feature type="chain" id="PRO_5027002878" evidence="2">
    <location>
        <begin position="22"/>
        <end position="85"/>
    </location>
</feature>
<dbReference type="EMBL" id="WKQP01000010">
    <property type="protein sequence ID" value="MSC60081.1"/>
    <property type="molecule type" value="Genomic_DNA"/>
</dbReference>
<dbReference type="RefSeq" id="WP_154266901.1">
    <property type="nucleotide sequence ID" value="NZ_WKQP01000010.1"/>
</dbReference>
<comment type="caution">
    <text evidence="3">The sequence shown here is derived from an EMBL/GenBank/DDBJ whole genome shotgun (WGS) entry which is preliminary data.</text>
</comment>
<keyword evidence="1" id="KW-0812">Transmembrane</keyword>
<evidence type="ECO:0000313" key="3">
    <source>
        <dbReference type="EMBL" id="MSC60081.1"/>
    </source>
</evidence>
<sequence>MRVKFLKFMAWTTAIVGIASACCLDSDSMVPSIVCGVCIAWWALFAYANNWFEEKPKRRRISDTATQQQERDNVVVDFNRDREAM</sequence>
<feature type="signal peptide" evidence="2">
    <location>
        <begin position="1"/>
        <end position="21"/>
    </location>
</feature>
<dbReference type="Proteomes" id="UP000479563">
    <property type="component" value="Unassembled WGS sequence"/>
</dbReference>
<keyword evidence="1" id="KW-1133">Transmembrane helix</keyword>
<gene>
    <name evidence="3" type="ORF">GKE07_07695</name>
</gene>
<evidence type="ECO:0000313" key="4">
    <source>
        <dbReference type="Proteomes" id="UP000479563"/>
    </source>
</evidence>
<evidence type="ECO:0000256" key="1">
    <source>
        <dbReference type="SAM" id="Phobius"/>
    </source>
</evidence>
<protein>
    <submittedName>
        <fullName evidence="3">Uncharacterized protein</fullName>
    </submittedName>
</protein>
<keyword evidence="2" id="KW-0732">Signal</keyword>
<proteinExistence type="predicted"/>
<keyword evidence="1" id="KW-0472">Membrane</keyword>
<organism evidence="3 4">
    <name type="scientific">Agathobacter rectalis</name>
    <dbReference type="NCBI Taxonomy" id="39491"/>
    <lineage>
        <taxon>Bacteria</taxon>
        <taxon>Bacillati</taxon>
        <taxon>Bacillota</taxon>
        <taxon>Clostridia</taxon>
        <taxon>Lachnospirales</taxon>
        <taxon>Lachnospiraceae</taxon>
        <taxon>Agathobacter</taxon>
    </lineage>
</organism>
<accession>A0A6L5T7B6</accession>
<name>A0A6L5T7B6_9FIRM</name>
<reference evidence="3 4" key="1">
    <citation type="journal article" date="2019" name="Nat. Med.">
        <title>A library of human gut bacterial isolates paired with longitudinal multiomics data enables mechanistic microbiome research.</title>
        <authorList>
            <person name="Poyet M."/>
            <person name="Groussin M."/>
            <person name="Gibbons S.M."/>
            <person name="Avila-Pacheco J."/>
            <person name="Jiang X."/>
            <person name="Kearney S.M."/>
            <person name="Perrotta A.R."/>
            <person name="Berdy B."/>
            <person name="Zhao S."/>
            <person name="Lieberman T.D."/>
            <person name="Swanson P.K."/>
            <person name="Smith M."/>
            <person name="Roesemann S."/>
            <person name="Alexander J.E."/>
            <person name="Rich S.A."/>
            <person name="Livny J."/>
            <person name="Vlamakis H."/>
            <person name="Clish C."/>
            <person name="Bullock K."/>
            <person name="Deik A."/>
            <person name="Scott J."/>
            <person name="Pierce K.A."/>
            <person name="Xavier R.J."/>
            <person name="Alm E.J."/>
        </authorList>
    </citation>
    <scope>NUCLEOTIDE SEQUENCE [LARGE SCALE GENOMIC DNA]</scope>
    <source>
        <strain evidence="3 4">BIOML-A11</strain>
    </source>
</reference>
<evidence type="ECO:0000256" key="2">
    <source>
        <dbReference type="SAM" id="SignalP"/>
    </source>
</evidence>